<proteinExistence type="predicted"/>
<dbReference type="Pfam" id="PF01609">
    <property type="entry name" value="DDE_Tnp_1"/>
    <property type="match status" value="1"/>
</dbReference>
<organism evidence="3 4">
    <name type="scientific">Streptomyces camelliae</name>
    <dbReference type="NCBI Taxonomy" id="3004093"/>
    <lineage>
        <taxon>Bacteria</taxon>
        <taxon>Bacillati</taxon>
        <taxon>Actinomycetota</taxon>
        <taxon>Actinomycetes</taxon>
        <taxon>Kitasatosporales</taxon>
        <taxon>Streptomycetaceae</taxon>
        <taxon>Streptomyces</taxon>
    </lineage>
</organism>
<sequence>MRRVLQRVDGDALDAAIGSWLPARDPHRPGPAKNPGGQQRRSLAVDGKTVRGARRTDGTQVHLLAAMTATGLVTAQREVGAKANEITVFRPMLAEHDLTDTVVTFDALHSQTTHARLLVEEKNAHYIAVLKANQPLLHQHLKQLPWRDVPLVGKTRATGPPLLTARCTAPAGRRIPLPPVMRRGHARVPRGHLPSG</sequence>
<dbReference type="PANTHER" id="PTHR30298">
    <property type="entry name" value="H REPEAT-ASSOCIATED PREDICTED TRANSPOSASE"/>
    <property type="match status" value="1"/>
</dbReference>
<dbReference type="InterPro" id="IPR002559">
    <property type="entry name" value="Transposase_11"/>
</dbReference>
<accession>A0ABY7PET5</accession>
<gene>
    <name evidence="3" type="ORF">O1G22_42050</name>
</gene>
<evidence type="ECO:0000259" key="2">
    <source>
        <dbReference type="Pfam" id="PF01609"/>
    </source>
</evidence>
<name>A0ABY7PET5_9ACTN</name>
<evidence type="ECO:0000256" key="1">
    <source>
        <dbReference type="SAM" id="MobiDB-lite"/>
    </source>
</evidence>
<feature type="domain" description="Transposase IS4-like" evidence="2">
    <location>
        <begin position="39"/>
        <end position="144"/>
    </location>
</feature>
<dbReference type="InterPro" id="IPR047647">
    <property type="entry name" value="ISAs1_transpos"/>
</dbReference>
<dbReference type="NCBIfam" id="NF033564">
    <property type="entry name" value="transpos_ISAs1"/>
    <property type="match status" value="1"/>
</dbReference>
<evidence type="ECO:0000313" key="4">
    <source>
        <dbReference type="Proteomes" id="UP001212326"/>
    </source>
</evidence>
<protein>
    <submittedName>
        <fullName evidence="3">ISAs1 family transposase</fullName>
    </submittedName>
</protein>
<dbReference type="Proteomes" id="UP001212326">
    <property type="component" value="Chromosome"/>
</dbReference>
<evidence type="ECO:0000313" key="3">
    <source>
        <dbReference type="EMBL" id="WBO68902.1"/>
    </source>
</evidence>
<dbReference type="InterPro" id="IPR051698">
    <property type="entry name" value="Transposase_11-like"/>
</dbReference>
<reference evidence="3 4" key="1">
    <citation type="submission" date="2022-12" db="EMBL/GenBank/DDBJ databases">
        <authorList>
            <person name="Mo P."/>
        </authorList>
    </citation>
    <scope>NUCLEOTIDE SEQUENCE [LARGE SCALE GENOMIC DNA]</scope>
    <source>
        <strain evidence="3 4">HUAS 2-6</strain>
    </source>
</reference>
<feature type="region of interest" description="Disordered" evidence="1">
    <location>
        <begin position="20"/>
        <end position="51"/>
    </location>
</feature>
<dbReference type="EMBL" id="CP115300">
    <property type="protein sequence ID" value="WBO68902.1"/>
    <property type="molecule type" value="Genomic_DNA"/>
</dbReference>
<dbReference type="PANTHER" id="PTHR30298:SF0">
    <property type="entry name" value="PROTEIN YBFL-RELATED"/>
    <property type="match status" value="1"/>
</dbReference>
<keyword evidence="4" id="KW-1185">Reference proteome</keyword>